<evidence type="ECO:0000256" key="10">
    <source>
        <dbReference type="RuleBase" id="RU362075"/>
    </source>
</evidence>
<dbReference type="GO" id="GO:0016491">
    <property type="term" value="F:oxidoreductase activity"/>
    <property type="evidence" value="ECO:0007669"/>
    <property type="project" value="UniProtKB-KW"/>
</dbReference>
<keyword evidence="3 10" id="KW-0560">Oxidoreductase</keyword>
<keyword evidence="2 10" id="KW-0125">Carotenoid biosynthesis</keyword>
<dbReference type="Proteomes" id="UP000286288">
    <property type="component" value="Unassembled WGS sequence"/>
</dbReference>
<evidence type="ECO:0000256" key="5">
    <source>
        <dbReference type="ARBA" id="ARBA00038194"/>
    </source>
</evidence>
<evidence type="ECO:0000256" key="3">
    <source>
        <dbReference type="ARBA" id="ARBA00023002"/>
    </source>
</evidence>
<evidence type="ECO:0000259" key="11">
    <source>
        <dbReference type="Pfam" id="PF01593"/>
    </source>
</evidence>
<evidence type="ECO:0000313" key="12">
    <source>
        <dbReference type="EMBL" id="RHK07264.1"/>
    </source>
</evidence>
<proteinExistence type="inferred from homology"/>
<evidence type="ECO:0000256" key="9">
    <source>
        <dbReference type="ARBA" id="ARBA00048532"/>
    </source>
</evidence>
<feature type="domain" description="Amine oxidase" evidence="11">
    <location>
        <begin position="14"/>
        <end position="488"/>
    </location>
</feature>
<dbReference type="PANTHER" id="PTHR43734:SF7">
    <property type="entry name" value="4,4'-DIAPONEUROSPORENE OXYGENASE"/>
    <property type="match status" value="1"/>
</dbReference>
<comment type="cofactor">
    <cofactor evidence="1">
        <name>FAD</name>
        <dbReference type="ChEBI" id="CHEBI:57692"/>
    </cofactor>
</comment>
<dbReference type="NCBIfam" id="TIGR02734">
    <property type="entry name" value="crtI_fam"/>
    <property type="match status" value="1"/>
</dbReference>
<evidence type="ECO:0000256" key="6">
    <source>
        <dbReference type="ARBA" id="ARBA00039159"/>
    </source>
</evidence>
<gene>
    <name evidence="12" type="primary">crtI</name>
    <name evidence="12" type="ORF">DW084_05230</name>
</gene>
<sequence length="495" mass="56424">MKEKKTVVVIGGGLGGLSAAVSLAQNGFDVSLYEKNQHLGGKLNRLETNGFGFDLGPSILTMPQIFEKLFTGSNRDMADYVAIRRLPLEWRSFFPDGTKIDLYGDLARMAKENPHLSEKDMAEYQDFLDYAQKIYDITEKGYFEKGLDTTKEILKYHGVIKALKGFDYFSSMQDAIQKRVSNPQLQDMLSYFIKYVGSSPYDAPAVLNMMIYMQHAQGVWYVPGGMHRLAEGIVRLAKEIGVTFHTGHKVEKLIVEQEQIRAARLDDGTLIEADYFVSNMEVIPAYEELLEEAPTFTQKLEEKFEPASSGFVLHLGVKTSYPQLAHHNFFFSNASKENFDQNFHQHQLPEDPTIYLVNANKTDPSQTVAGHENIKILPHIPYLQDKPFTEAEYDAFRERILIKLENMGLTDLRKHIVYEDRWTPEDIQKNYLSHRGAIYGTVSNRKKNHGFKHPKHSERYDNLYFVGGTVNPGAGMPMVTLSGQQVSEMITKREH</sequence>
<dbReference type="AlphaFoldDB" id="A0A415EVF3"/>
<protein>
    <recommendedName>
        <fullName evidence="6">4,4'-diaponeurosporene oxygenase</fullName>
    </recommendedName>
    <alternativeName>
        <fullName evidence="7">4,4'-diaponeurosporene oxidase</fullName>
    </alternativeName>
    <alternativeName>
        <fullName evidence="8">Carotenoid oxidase</fullName>
    </alternativeName>
</protein>
<dbReference type="GO" id="GO:0016117">
    <property type="term" value="P:carotenoid biosynthetic process"/>
    <property type="evidence" value="ECO:0007669"/>
    <property type="project" value="UniProtKB-KW"/>
</dbReference>
<evidence type="ECO:0000256" key="4">
    <source>
        <dbReference type="ARBA" id="ARBA00037901"/>
    </source>
</evidence>
<dbReference type="SUPFAM" id="SSF51905">
    <property type="entry name" value="FAD/NAD(P)-binding domain"/>
    <property type="match status" value="1"/>
</dbReference>
<dbReference type="EMBL" id="QRMZ01000005">
    <property type="protein sequence ID" value="RHK07264.1"/>
    <property type="molecule type" value="Genomic_DNA"/>
</dbReference>
<evidence type="ECO:0000256" key="7">
    <source>
        <dbReference type="ARBA" id="ARBA00041900"/>
    </source>
</evidence>
<comment type="catalytic activity">
    <reaction evidence="9">
        <text>all-trans-4,4'-diaponeurosporene + 2 AH2 + 2 O2 = 4,4'-diaponeurosporenal + 2 A + 3 H2O</text>
        <dbReference type="Rhea" id="RHEA:56104"/>
        <dbReference type="ChEBI" id="CHEBI:13193"/>
        <dbReference type="ChEBI" id="CHEBI:15377"/>
        <dbReference type="ChEBI" id="CHEBI:15379"/>
        <dbReference type="ChEBI" id="CHEBI:17499"/>
        <dbReference type="ChEBI" id="CHEBI:62743"/>
        <dbReference type="ChEBI" id="CHEBI:79065"/>
    </reaction>
</comment>
<organism evidence="12 13">
    <name type="scientific">Enterococcus casseliflavus</name>
    <name type="common">Enterococcus flavescens</name>
    <dbReference type="NCBI Taxonomy" id="37734"/>
    <lineage>
        <taxon>Bacteria</taxon>
        <taxon>Bacillati</taxon>
        <taxon>Bacillota</taxon>
        <taxon>Bacilli</taxon>
        <taxon>Lactobacillales</taxon>
        <taxon>Enterococcaceae</taxon>
        <taxon>Enterococcus</taxon>
    </lineage>
</organism>
<comment type="similarity">
    <text evidence="5">Belongs to the carotenoid/retinoid oxidoreductase family. CrtP subfamily.</text>
</comment>
<dbReference type="PANTHER" id="PTHR43734">
    <property type="entry name" value="PHYTOENE DESATURASE"/>
    <property type="match status" value="1"/>
</dbReference>
<evidence type="ECO:0000256" key="2">
    <source>
        <dbReference type="ARBA" id="ARBA00022746"/>
    </source>
</evidence>
<name>A0A415EVF3_ENTCA</name>
<dbReference type="InterPro" id="IPR002937">
    <property type="entry name" value="Amino_oxidase"/>
</dbReference>
<dbReference type="InterPro" id="IPR036188">
    <property type="entry name" value="FAD/NAD-bd_sf"/>
</dbReference>
<evidence type="ECO:0000313" key="13">
    <source>
        <dbReference type="Proteomes" id="UP000286288"/>
    </source>
</evidence>
<comment type="pathway">
    <text evidence="4">Carotenoid biosynthesis; staphyloxanthin biosynthesis; staphyloxanthin from farnesyl diphosphate: step 3/5.</text>
</comment>
<accession>A0A415EVF3</accession>
<comment type="caution">
    <text evidence="12">The sequence shown here is derived from an EMBL/GenBank/DDBJ whole genome shotgun (WGS) entry which is preliminary data.</text>
</comment>
<evidence type="ECO:0000256" key="1">
    <source>
        <dbReference type="ARBA" id="ARBA00001974"/>
    </source>
</evidence>
<dbReference type="Pfam" id="PF01593">
    <property type="entry name" value="Amino_oxidase"/>
    <property type="match status" value="1"/>
</dbReference>
<evidence type="ECO:0000256" key="8">
    <source>
        <dbReference type="ARBA" id="ARBA00042619"/>
    </source>
</evidence>
<reference evidence="12 13" key="1">
    <citation type="submission" date="2018-08" db="EMBL/GenBank/DDBJ databases">
        <title>A genome reference for cultivated species of the human gut microbiota.</title>
        <authorList>
            <person name="Zou Y."/>
            <person name="Xue W."/>
            <person name="Luo G."/>
        </authorList>
    </citation>
    <scope>NUCLEOTIDE SEQUENCE [LARGE SCALE GENOMIC DNA]</scope>
    <source>
        <strain evidence="12 13">AF48-16</strain>
    </source>
</reference>
<dbReference type="Gene3D" id="3.50.50.60">
    <property type="entry name" value="FAD/NAD(P)-binding domain"/>
    <property type="match status" value="2"/>
</dbReference>
<dbReference type="InterPro" id="IPR014105">
    <property type="entry name" value="Carotenoid/retinoid_OxRdtase"/>
</dbReference>